<protein>
    <recommendedName>
        <fullName evidence="6">Small-conductance mechanosensitive channel</fullName>
    </recommendedName>
</protein>
<evidence type="ECO:0000313" key="9">
    <source>
        <dbReference type="EMBL" id="GAA4344004.1"/>
    </source>
</evidence>
<proteinExistence type="inferred from homology"/>
<evidence type="ECO:0000259" key="8">
    <source>
        <dbReference type="Pfam" id="PF00924"/>
    </source>
</evidence>
<dbReference type="PANTHER" id="PTHR30221">
    <property type="entry name" value="SMALL-CONDUCTANCE MECHANOSENSITIVE CHANNEL"/>
    <property type="match status" value="1"/>
</dbReference>
<feature type="region of interest" description="Disordered" evidence="7">
    <location>
        <begin position="264"/>
        <end position="295"/>
    </location>
</feature>
<dbReference type="SUPFAM" id="SSF82689">
    <property type="entry name" value="Mechanosensitive channel protein MscS (YggB), C-terminal domain"/>
    <property type="match status" value="1"/>
</dbReference>
<dbReference type="InterPro" id="IPR006685">
    <property type="entry name" value="MscS_channel_2nd"/>
</dbReference>
<dbReference type="PANTHER" id="PTHR30221:SF18">
    <property type="entry name" value="SLL0590 PROTEIN"/>
    <property type="match status" value="1"/>
</dbReference>
<dbReference type="Gene3D" id="3.30.70.100">
    <property type="match status" value="1"/>
</dbReference>
<dbReference type="InterPro" id="IPR045275">
    <property type="entry name" value="MscS_archaea/bacteria_type"/>
</dbReference>
<keyword evidence="6" id="KW-0407">Ion channel</keyword>
<evidence type="ECO:0000256" key="6">
    <source>
        <dbReference type="RuleBase" id="RU369025"/>
    </source>
</evidence>
<evidence type="ECO:0000256" key="1">
    <source>
        <dbReference type="ARBA" id="ARBA00004651"/>
    </source>
</evidence>
<dbReference type="Proteomes" id="UP001501294">
    <property type="component" value="Unassembled WGS sequence"/>
</dbReference>
<dbReference type="Gene3D" id="2.30.30.60">
    <property type="match status" value="1"/>
</dbReference>
<evidence type="ECO:0000256" key="7">
    <source>
        <dbReference type="SAM" id="MobiDB-lite"/>
    </source>
</evidence>
<keyword evidence="3 6" id="KW-0812">Transmembrane</keyword>
<name>A0ABP8HT42_9GAMM</name>
<gene>
    <name evidence="9" type="ORF">GCM10023150_03010</name>
</gene>
<evidence type="ECO:0000313" key="10">
    <source>
        <dbReference type="Proteomes" id="UP001501294"/>
    </source>
</evidence>
<dbReference type="InterPro" id="IPR010920">
    <property type="entry name" value="LSM_dom_sf"/>
</dbReference>
<comment type="similarity">
    <text evidence="6">Belongs to the MscS (TC 1.A.23) family.</text>
</comment>
<keyword evidence="10" id="KW-1185">Reference proteome</keyword>
<keyword evidence="4 6" id="KW-1133">Transmembrane helix</keyword>
<dbReference type="InterPro" id="IPR011066">
    <property type="entry name" value="MscS_channel_C_sf"/>
</dbReference>
<comment type="subcellular location">
    <subcellularLocation>
        <location evidence="6">Cell inner membrane</location>
        <topology evidence="6">Multi-pass membrane protein</topology>
    </subcellularLocation>
    <subcellularLocation>
        <location evidence="1">Cell membrane</location>
        <topology evidence="1">Multi-pass membrane protein</topology>
    </subcellularLocation>
</comment>
<comment type="subunit">
    <text evidence="6">Homoheptamer.</text>
</comment>
<dbReference type="InterPro" id="IPR023408">
    <property type="entry name" value="MscS_beta-dom_sf"/>
</dbReference>
<evidence type="ECO:0000256" key="2">
    <source>
        <dbReference type="ARBA" id="ARBA00022475"/>
    </source>
</evidence>
<keyword evidence="6" id="KW-0406">Ion transport</keyword>
<feature type="transmembrane region" description="Helical" evidence="6">
    <location>
        <begin position="80"/>
        <end position="105"/>
    </location>
</feature>
<keyword evidence="6" id="KW-0813">Transport</keyword>
<comment type="caution">
    <text evidence="9">The sequence shown here is derived from an EMBL/GenBank/DDBJ whole genome shotgun (WGS) entry which is preliminary data.</text>
</comment>
<feature type="domain" description="Mechanosensitive ion channel MscS" evidence="8">
    <location>
        <begin position="96"/>
        <end position="156"/>
    </location>
</feature>
<dbReference type="SUPFAM" id="SSF50182">
    <property type="entry name" value="Sm-like ribonucleoproteins"/>
    <property type="match status" value="1"/>
</dbReference>
<feature type="region of interest" description="Disordered" evidence="7">
    <location>
        <begin position="331"/>
        <end position="363"/>
    </location>
</feature>
<accession>A0ABP8HT42</accession>
<evidence type="ECO:0000256" key="4">
    <source>
        <dbReference type="ARBA" id="ARBA00022989"/>
    </source>
</evidence>
<sequence length="363" mass="40926">MLDSFDFNLADVLWPVAVLAIGFFLYQALQKAFDLSNKKKSSLMLQKQITNIVFILLLIIIFVIALPIKDSIKNQIISLIGIVLSASIALSSATFLGNIMAGIWLRSVRNFRMGDFIEVKDMFGRVSGRGLLHTELQSIDRDLITLPNLFLATNPVTVMHSDGTIISTQLSLGYDVDHTVIEPLLLKAAEAAELDKPFVYIDSLGDYSIVYKVHGLAKDLKTTLSARSTLNKCVLDALHKADIEIVSPTFMNQRQVNEQVFIPKQRKQQAKKESDSPEDVIFDKADKASKLDEMTQQHEDLLERMEQAKEAIKNAENKEVEQELKESYEKLKTREKQMSEFLESKSEEISREGKEGSSDKPQE</sequence>
<keyword evidence="6" id="KW-0997">Cell inner membrane</keyword>
<keyword evidence="2" id="KW-1003">Cell membrane</keyword>
<dbReference type="Pfam" id="PF00924">
    <property type="entry name" value="MS_channel_2nd"/>
    <property type="match status" value="1"/>
</dbReference>
<evidence type="ECO:0000256" key="5">
    <source>
        <dbReference type="ARBA" id="ARBA00023136"/>
    </source>
</evidence>
<feature type="transmembrane region" description="Helical" evidence="6">
    <location>
        <begin position="49"/>
        <end position="68"/>
    </location>
</feature>
<dbReference type="EMBL" id="BAABFU010000001">
    <property type="protein sequence ID" value="GAA4344004.1"/>
    <property type="molecule type" value="Genomic_DNA"/>
</dbReference>
<feature type="transmembrane region" description="Helical" evidence="6">
    <location>
        <begin position="12"/>
        <end position="29"/>
    </location>
</feature>
<organism evidence="9 10">
    <name type="scientific">Kangiella taiwanensis</name>
    <dbReference type="NCBI Taxonomy" id="1079179"/>
    <lineage>
        <taxon>Bacteria</taxon>
        <taxon>Pseudomonadati</taxon>
        <taxon>Pseudomonadota</taxon>
        <taxon>Gammaproteobacteria</taxon>
        <taxon>Kangiellales</taxon>
        <taxon>Kangiellaceae</taxon>
        <taxon>Kangiella</taxon>
    </lineage>
</organism>
<evidence type="ECO:0000256" key="3">
    <source>
        <dbReference type="ARBA" id="ARBA00022692"/>
    </source>
</evidence>
<reference evidence="10" key="1">
    <citation type="journal article" date="2019" name="Int. J. Syst. Evol. Microbiol.">
        <title>The Global Catalogue of Microorganisms (GCM) 10K type strain sequencing project: providing services to taxonomists for standard genome sequencing and annotation.</title>
        <authorList>
            <consortium name="The Broad Institute Genomics Platform"/>
            <consortium name="The Broad Institute Genome Sequencing Center for Infectious Disease"/>
            <person name="Wu L."/>
            <person name="Ma J."/>
        </authorList>
    </citation>
    <scope>NUCLEOTIDE SEQUENCE [LARGE SCALE GENOMIC DNA]</scope>
    <source>
        <strain evidence="10">JCM 17727</strain>
    </source>
</reference>
<comment type="function">
    <text evidence="6">Mechanosensitive channel that participates in the regulation of osmotic pressure changes within the cell, opening in response to stretch forces in the membrane lipid bilayer, without the need for other proteins. Contributes to normal resistance to hypoosmotic shock. Forms an ion channel of 1.0 nanosiemens conductance with a slight preference for anions.</text>
</comment>
<comment type="caution">
    <text evidence="6">Lacks conserved residue(s) required for the propagation of feature annotation.</text>
</comment>
<keyword evidence="5 6" id="KW-0472">Membrane</keyword>
<dbReference type="RefSeq" id="WP_223577363.1">
    <property type="nucleotide sequence ID" value="NZ_BAABFU010000001.1"/>
</dbReference>
<feature type="compositionally biased region" description="Basic and acidic residues" evidence="7">
    <location>
        <begin position="270"/>
        <end position="295"/>
    </location>
</feature>